<evidence type="ECO:0000256" key="1">
    <source>
        <dbReference type="SAM" id="Phobius"/>
    </source>
</evidence>
<sequence>MLISMMKMFYAILVELYSLEIFVLCLSVISHGFLLKMHIFWVLSVCMGVHLKVMLIFQMHCFLKRLISKNPRSTGQLILLVRSFLIMLSLREQQCMVMQTL</sequence>
<keyword evidence="1" id="KW-1133">Transmembrane helix</keyword>
<keyword evidence="1" id="KW-0812">Transmembrane</keyword>
<evidence type="ECO:0000313" key="3">
    <source>
        <dbReference type="Proteomes" id="UP000055611"/>
    </source>
</evidence>
<evidence type="ECO:0000313" key="2">
    <source>
        <dbReference type="EMBL" id="AMK12030.1"/>
    </source>
</evidence>
<accession>A0ABM5YXG1</accession>
<name>A0ABM5YXG1_9BACT</name>
<feature type="transmembrane region" description="Helical" evidence="1">
    <location>
        <begin position="12"/>
        <end position="33"/>
    </location>
</feature>
<dbReference type="Proteomes" id="UP000055611">
    <property type="component" value="Chromosome"/>
</dbReference>
<protein>
    <submittedName>
        <fullName evidence="2">Uncharacterized protein</fullName>
    </submittedName>
</protein>
<gene>
    <name evidence="2" type="ORF">AWY79_13400</name>
</gene>
<organism evidence="2 3">
    <name type="scientific">Pseudodesulfovibrio indicus</name>
    <dbReference type="NCBI Taxonomy" id="1716143"/>
    <lineage>
        <taxon>Bacteria</taxon>
        <taxon>Pseudomonadati</taxon>
        <taxon>Thermodesulfobacteriota</taxon>
        <taxon>Desulfovibrionia</taxon>
        <taxon>Desulfovibrionales</taxon>
        <taxon>Desulfovibrionaceae</taxon>
    </lineage>
</organism>
<reference evidence="2 3" key="1">
    <citation type="journal article" date="2016" name="Front. Microbiol.">
        <title>Genome Sequence of the Piezophilic, Mesophilic Sulfate-Reducing Bacterium Desulfovibrio indicus J2T.</title>
        <authorList>
            <person name="Cao J."/>
            <person name="Maignien L."/>
            <person name="Shao Z."/>
            <person name="Alain K."/>
            <person name="Jebbar M."/>
        </authorList>
    </citation>
    <scope>NUCLEOTIDE SEQUENCE [LARGE SCALE GENOMIC DNA]</scope>
    <source>
        <strain evidence="2 3">J2</strain>
    </source>
</reference>
<feature type="transmembrane region" description="Helical" evidence="1">
    <location>
        <begin position="39"/>
        <end position="63"/>
    </location>
</feature>
<dbReference type="EMBL" id="CP014206">
    <property type="protein sequence ID" value="AMK12030.1"/>
    <property type="molecule type" value="Genomic_DNA"/>
</dbReference>
<keyword evidence="1" id="KW-0472">Membrane</keyword>
<proteinExistence type="predicted"/>
<keyword evidence="3" id="KW-1185">Reference proteome</keyword>